<dbReference type="PROSITE" id="PS50011">
    <property type="entry name" value="PROTEIN_KINASE_DOM"/>
    <property type="match status" value="1"/>
</dbReference>
<feature type="compositionally biased region" description="Pro residues" evidence="12">
    <location>
        <begin position="235"/>
        <end position="254"/>
    </location>
</feature>
<keyword evidence="9" id="KW-0067">ATP-binding</keyword>
<feature type="region of interest" description="Disordered" evidence="12">
    <location>
        <begin position="213"/>
        <end position="254"/>
    </location>
</feature>
<keyword evidence="15" id="KW-1185">Reference proteome</keyword>
<feature type="compositionally biased region" description="Pro residues" evidence="12">
    <location>
        <begin position="213"/>
        <end position="226"/>
    </location>
</feature>
<dbReference type="GO" id="GO:0051403">
    <property type="term" value="P:stress-activated MAPK cascade"/>
    <property type="evidence" value="ECO:0007669"/>
    <property type="project" value="UniProtKB-ARBA"/>
</dbReference>
<dbReference type="GO" id="GO:0070849">
    <property type="term" value="P:response to epidermal growth factor"/>
    <property type="evidence" value="ECO:0007669"/>
    <property type="project" value="UniProtKB-ARBA"/>
</dbReference>
<keyword evidence="6" id="KW-0808">Transferase</keyword>
<dbReference type="GO" id="GO:0005769">
    <property type="term" value="C:early endosome"/>
    <property type="evidence" value="ECO:0007669"/>
    <property type="project" value="UniProtKB-ARBA"/>
</dbReference>
<dbReference type="Gene3D" id="1.10.510.10">
    <property type="entry name" value="Transferase(Phosphotransferase) domain 1"/>
    <property type="match status" value="1"/>
</dbReference>
<evidence type="ECO:0000256" key="12">
    <source>
        <dbReference type="SAM" id="MobiDB-lite"/>
    </source>
</evidence>
<evidence type="ECO:0000256" key="7">
    <source>
        <dbReference type="ARBA" id="ARBA00022741"/>
    </source>
</evidence>
<comment type="subcellular location">
    <subcellularLocation>
        <location evidence="1">Membrane</location>
        <location evidence="1">Caveola</location>
    </subcellularLocation>
</comment>
<dbReference type="GO" id="GO:0004707">
    <property type="term" value="F:MAP kinase activity"/>
    <property type="evidence" value="ECO:0007669"/>
    <property type="project" value="UniProtKB-EC"/>
</dbReference>
<dbReference type="GO" id="GO:0005794">
    <property type="term" value="C:Golgi apparatus"/>
    <property type="evidence" value="ECO:0007669"/>
    <property type="project" value="UniProtKB-ARBA"/>
</dbReference>
<dbReference type="Pfam" id="PF00069">
    <property type="entry name" value="Pkinase"/>
    <property type="match status" value="1"/>
</dbReference>
<dbReference type="Ensembl" id="ENSPPYT00000060248.1">
    <property type="protein sequence ID" value="ENSPPYP00000025539.1"/>
    <property type="gene ID" value="ENSPPYG00000007669.2"/>
</dbReference>
<dbReference type="Gene3D" id="3.30.200.20">
    <property type="entry name" value="Phosphorylase Kinase, domain 1"/>
    <property type="match status" value="1"/>
</dbReference>
<dbReference type="GO" id="GO:2000641">
    <property type="term" value="P:regulation of early endosome to late endosome transport"/>
    <property type="evidence" value="ECO:0007669"/>
    <property type="project" value="UniProtKB-ARBA"/>
</dbReference>
<dbReference type="GO" id="GO:0120041">
    <property type="term" value="P:positive regulation of macrophage proliferation"/>
    <property type="evidence" value="ECO:0007669"/>
    <property type="project" value="UniProtKB-ARBA"/>
</dbReference>
<dbReference type="GO" id="GO:0010759">
    <property type="term" value="P:positive regulation of macrophage chemotaxis"/>
    <property type="evidence" value="ECO:0007669"/>
    <property type="project" value="UniProtKB-ARBA"/>
</dbReference>
<dbReference type="GO" id="GO:0005770">
    <property type="term" value="C:late endosome"/>
    <property type="evidence" value="ECO:0007669"/>
    <property type="project" value="UniProtKB-ARBA"/>
</dbReference>
<keyword evidence="5" id="KW-0723">Serine/threonine-protein kinase</keyword>
<evidence type="ECO:0000256" key="3">
    <source>
        <dbReference type="ARBA" id="ARBA00008832"/>
    </source>
</evidence>
<dbReference type="GO" id="GO:0051493">
    <property type="term" value="P:regulation of cytoskeleton organization"/>
    <property type="evidence" value="ECO:0007669"/>
    <property type="project" value="UniProtKB-ARBA"/>
</dbReference>
<comment type="similarity">
    <text evidence="3">Belongs to the protein kinase superfamily. CMGC Ser/Thr protein kinase family. MAP kinase subfamily.</text>
</comment>
<comment type="similarity">
    <text evidence="2">Belongs to the protein kinase superfamily. CMGC Ser/Thr protein kinase family. CDC2/CDKX subfamily.</text>
</comment>
<evidence type="ECO:0000256" key="10">
    <source>
        <dbReference type="ARBA" id="ARBA00047592"/>
    </source>
</evidence>
<keyword evidence="8" id="KW-0418">Kinase</keyword>
<comment type="catalytic activity">
    <reaction evidence="10">
        <text>L-threonyl-[protein] + ATP = O-phospho-L-threonyl-[protein] + ADP + H(+)</text>
        <dbReference type="Rhea" id="RHEA:46608"/>
        <dbReference type="Rhea" id="RHEA-COMP:11060"/>
        <dbReference type="Rhea" id="RHEA-COMP:11605"/>
        <dbReference type="ChEBI" id="CHEBI:15378"/>
        <dbReference type="ChEBI" id="CHEBI:30013"/>
        <dbReference type="ChEBI" id="CHEBI:30616"/>
        <dbReference type="ChEBI" id="CHEBI:61977"/>
        <dbReference type="ChEBI" id="CHEBI:456216"/>
        <dbReference type="EC" id="2.7.11.24"/>
    </reaction>
</comment>
<dbReference type="PANTHER" id="PTHR24056:SF508">
    <property type="entry name" value="CYCLIN-DEPENDENT KINASE 10"/>
    <property type="match status" value="1"/>
</dbReference>
<dbReference type="GO" id="GO:0005634">
    <property type="term" value="C:nucleus"/>
    <property type="evidence" value="ECO:0007669"/>
    <property type="project" value="TreeGrafter"/>
</dbReference>
<evidence type="ECO:0000256" key="2">
    <source>
        <dbReference type="ARBA" id="ARBA00006485"/>
    </source>
</evidence>
<sequence length="340" mass="36690">MDKEKDGIPISSLREITLLLRLRHPNIVELKEVVVGNHLESIFLVMGYCEQDLASLLENMPTPFSEAQVKCIVLQVLRGLQYLHRNFIIHRDLKVSNLLMTDKGCVKTADFGLARAYGVPVKPMTPKVVTLWYRAPELLLGTSTQTTSIDMWAVGCILAELLAHRPLLPGTSEIHQIDLIVQLLGTPSENIWPVGILGRPAAPVRAHTLCAPQPPSVPTPSAPRSPRPCHTLCAPQPPSVPTPSAPRSPRPCPHPLRPAAPVRAHTLCPQPRPCPPSVPRSPRPCPHPLCPAAPACAHALWPSAPACGHTLCASAPASRRAFPSCRWSASTASGSSPTTT</sequence>
<organism evidence="14 15">
    <name type="scientific">Pongo abelii</name>
    <name type="common">Sumatran orangutan</name>
    <name type="synonym">Pongo pygmaeus abelii</name>
    <dbReference type="NCBI Taxonomy" id="9601"/>
    <lineage>
        <taxon>Eukaryota</taxon>
        <taxon>Metazoa</taxon>
        <taxon>Chordata</taxon>
        <taxon>Craniata</taxon>
        <taxon>Vertebrata</taxon>
        <taxon>Euteleostomi</taxon>
        <taxon>Mammalia</taxon>
        <taxon>Eutheria</taxon>
        <taxon>Euarchontoglires</taxon>
        <taxon>Primates</taxon>
        <taxon>Haplorrhini</taxon>
        <taxon>Catarrhini</taxon>
        <taxon>Hominidae</taxon>
        <taxon>Pongo</taxon>
    </lineage>
</organism>
<evidence type="ECO:0000256" key="1">
    <source>
        <dbReference type="ARBA" id="ARBA00004345"/>
    </source>
</evidence>
<name>A0A8I5YJE5_PONAB</name>
<reference evidence="14" key="3">
    <citation type="submission" date="2025-09" db="UniProtKB">
        <authorList>
            <consortium name="Ensembl"/>
        </authorList>
    </citation>
    <scope>IDENTIFICATION</scope>
</reference>
<dbReference type="GO" id="GO:0005925">
    <property type="term" value="C:focal adhesion"/>
    <property type="evidence" value="ECO:0007669"/>
    <property type="project" value="UniProtKB-ARBA"/>
</dbReference>
<evidence type="ECO:0000313" key="15">
    <source>
        <dbReference type="Proteomes" id="UP000001595"/>
    </source>
</evidence>
<evidence type="ECO:0000313" key="14">
    <source>
        <dbReference type="Ensembl" id="ENSPPYP00000025539.1"/>
    </source>
</evidence>
<gene>
    <name evidence="14" type="primary">CDK10</name>
</gene>
<dbReference type="GO" id="GO:0072584">
    <property type="term" value="P:caveolin-mediated endocytosis"/>
    <property type="evidence" value="ECO:0007669"/>
    <property type="project" value="UniProtKB-ARBA"/>
</dbReference>
<dbReference type="GO" id="GO:0032872">
    <property type="term" value="P:regulation of stress-activated MAPK cascade"/>
    <property type="evidence" value="ECO:0007669"/>
    <property type="project" value="UniProtKB-ARBA"/>
</dbReference>
<dbReference type="Proteomes" id="UP000001595">
    <property type="component" value="Chromosome 16"/>
</dbReference>
<dbReference type="SUPFAM" id="SSF56112">
    <property type="entry name" value="Protein kinase-like (PK-like)"/>
    <property type="match status" value="1"/>
</dbReference>
<evidence type="ECO:0000256" key="6">
    <source>
        <dbReference type="ARBA" id="ARBA00022679"/>
    </source>
</evidence>
<dbReference type="InterPro" id="IPR050108">
    <property type="entry name" value="CDK"/>
</dbReference>
<evidence type="ECO:0000256" key="5">
    <source>
        <dbReference type="ARBA" id="ARBA00022527"/>
    </source>
</evidence>
<dbReference type="PROSITE" id="PS00108">
    <property type="entry name" value="PROTEIN_KINASE_ST"/>
    <property type="match status" value="1"/>
</dbReference>
<evidence type="ECO:0000259" key="13">
    <source>
        <dbReference type="PROSITE" id="PS50011"/>
    </source>
</evidence>
<proteinExistence type="inferred from homology"/>
<dbReference type="AlphaFoldDB" id="A0A8I5YJE5"/>
<evidence type="ECO:0000256" key="9">
    <source>
        <dbReference type="ARBA" id="ARBA00022840"/>
    </source>
</evidence>
<accession>A0A8I5YJE5</accession>
<dbReference type="InterPro" id="IPR008271">
    <property type="entry name" value="Ser/Thr_kinase_AS"/>
</dbReference>
<evidence type="ECO:0000256" key="11">
    <source>
        <dbReference type="ARBA" id="ARBA00048312"/>
    </source>
</evidence>
<comment type="catalytic activity">
    <reaction evidence="11">
        <text>L-seryl-[protein] + ATP = O-phospho-L-seryl-[protein] + ADP + H(+)</text>
        <dbReference type="Rhea" id="RHEA:17989"/>
        <dbReference type="Rhea" id="RHEA-COMP:9863"/>
        <dbReference type="Rhea" id="RHEA-COMP:11604"/>
        <dbReference type="ChEBI" id="CHEBI:15378"/>
        <dbReference type="ChEBI" id="CHEBI:29999"/>
        <dbReference type="ChEBI" id="CHEBI:30616"/>
        <dbReference type="ChEBI" id="CHEBI:83421"/>
        <dbReference type="ChEBI" id="CHEBI:456216"/>
        <dbReference type="EC" id="2.7.11.24"/>
    </reaction>
</comment>
<protein>
    <recommendedName>
        <fullName evidence="4">mitogen-activated protein kinase</fullName>
        <ecNumber evidence="4">2.7.11.24</ecNumber>
    </recommendedName>
</protein>
<dbReference type="GO" id="GO:0007346">
    <property type="term" value="P:regulation of mitotic cell cycle"/>
    <property type="evidence" value="ECO:0007669"/>
    <property type="project" value="TreeGrafter"/>
</dbReference>
<dbReference type="InterPro" id="IPR000719">
    <property type="entry name" value="Prot_kinase_dom"/>
</dbReference>
<dbReference type="FunFam" id="1.10.510.10:FF:000624">
    <property type="entry name" value="Mitogen-activated protein kinase"/>
    <property type="match status" value="1"/>
</dbReference>
<keyword evidence="7" id="KW-0547">Nucleotide-binding</keyword>
<feature type="domain" description="Protein kinase" evidence="13">
    <location>
        <begin position="1"/>
        <end position="257"/>
    </location>
</feature>
<dbReference type="GO" id="GO:0061514">
    <property type="term" value="P:interleukin-34-mediated signaling pathway"/>
    <property type="evidence" value="ECO:0007669"/>
    <property type="project" value="UniProtKB-ARBA"/>
</dbReference>
<dbReference type="GeneTree" id="ENSGT00940000158102"/>
<reference evidence="14 15" key="1">
    <citation type="submission" date="2008-02" db="EMBL/GenBank/DDBJ databases">
        <title>A 6x draft sequence assembly of the Pongo pygmaeus abelii genome.</title>
        <authorList>
            <person name="Wilson R.K."/>
            <person name="Mardis E."/>
        </authorList>
    </citation>
    <scope>NUCLEOTIDE SEQUENCE [LARGE SCALE GENOMIC DNA]</scope>
</reference>
<evidence type="ECO:0000256" key="4">
    <source>
        <dbReference type="ARBA" id="ARBA00012411"/>
    </source>
</evidence>
<dbReference type="GO" id="GO:0034198">
    <property type="term" value="P:cellular response to amino acid starvation"/>
    <property type="evidence" value="ECO:0007669"/>
    <property type="project" value="UniProtKB-ARBA"/>
</dbReference>
<dbReference type="GO" id="GO:0005524">
    <property type="term" value="F:ATP binding"/>
    <property type="evidence" value="ECO:0007669"/>
    <property type="project" value="UniProtKB-KW"/>
</dbReference>
<reference evidence="14" key="2">
    <citation type="submission" date="2025-08" db="UniProtKB">
        <authorList>
            <consortium name="Ensembl"/>
        </authorList>
    </citation>
    <scope>IDENTIFICATION</scope>
</reference>
<dbReference type="InterPro" id="IPR011009">
    <property type="entry name" value="Kinase-like_dom_sf"/>
</dbReference>
<evidence type="ECO:0000256" key="8">
    <source>
        <dbReference type="ARBA" id="ARBA00022777"/>
    </source>
</evidence>
<dbReference type="FunFam" id="3.30.200.20:FF:000646">
    <property type="entry name" value="Cyclin dependent kinase 10"/>
    <property type="match status" value="1"/>
</dbReference>
<dbReference type="GO" id="GO:0007173">
    <property type="term" value="P:epidermal growth factor receptor signaling pathway"/>
    <property type="evidence" value="ECO:0007669"/>
    <property type="project" value="UniProtKB-ARBA"/>
</dbReference>
<dbReference type="SMART" id="SM00220">
    <property type="entry name" value="S_TKc"/>
    <property type="match status" value="1"/>
</dbReference>
<dbReference type="EC" id="2.7.11.24" evidence="4"/>
<dbReference type="GO" id="GO:0090170">
    <property type="term" value="P:regulation of Golgi inheritance"/>
    <property type="evidence" value="ECO:0007669"/>
    <property type="project" value="UniProtKB-ARBA"/>
</dbReference>
<dbReference type="PANTHER" id="PTHR24056">
    <property type="entry name" value="CELL DIVISION PROTEIN KINASE"/>
    <property type="match status" value="1"/>
</dbReference>
<dbReference type="GO" id="GO:0005901">
    <property type="term" value="C:caveola"/>
    <property type="evidence" value="ECO:0007669"/>
    <property type="project" value="UniProtKB-SubCell"/>
</dbReference>